<evidence type="ECO:0000313" key="3">
    <source>
        <dbReference type="Proteomes" id="UP000234681"/>
    </source>
</evidence>
<dbReference type="AlphaFoldDB" id="A6HTP6"/>
<dbReference type="EMBL" id="CH473951">
    <property type="protein sequence ID" value="EDM02259.1"/>
    <property type="molecule type" value="Genomic_DNA"/>
</dbReference>
<gene>
    <name evidence="2" type="ORF">rCG_36817</name>
</gene>
<feature type="region of interest" description="Disordered" evidence="1">
    <location>
        <begin position="1"/>
        <end position="40"/>
    </location>
</feature>
<name>A6HTP6_RAT</name>
<protein>
    <submittedName>
        <fullName evidence="2">RCG36817</fullName>
    </submittedName>
</protein>
<organism evidence="2 3">
    <name type="scientific">Rattus norvegicus</name>
    <name type="common">Rat</name>
    <dbReference type="NCBI Taxonomy" id="10116"/>
    <lineage>
        <taxon>Eukaryota</taxon>
        <taxon>Metazoa</taxon>
        <taxon>Chordata</taxon>
        <taxon>Craniata</taxon>
        <taxon>Vertebrata</taxon>
        <taxon>Euteleostomi</taxon>
        <taxon>Mammalia</taxon>
        <taxon>Eutheria</taxon>
        <taxon>Euarchontoglires</taxon>
        <taxon>Glires</taxon>
        <taxon>Rodentia</taxon>
        <taxon>Myomorpha</taxon>
        <taxon>Muroidea</taxon>
        <taxon>Muridae</taxon>
        <taxon>Murinae</taxon>
        <taxon>Rattus</taxon>
    </lineage>
</organism>
<evidence type="ECO:0000313" key="2">
    <source>
        <dbReference type="EMBL" id="EDM02259.1"/>
    </source>
</evidence>
<evidence type="ECO:0000256" key="1">
    <source>
        <dbReference type="SAM" id="MobiDB-lite"/>
    </source>
</evidence>
<sequence length="40" mass="4329">MGAPVTHTIGISTWRAEKSKKSARGSHPQFPGTLLLQPLE</sequence>
<accession>A6HTP6</accession>
<reference evidence="2 3" key="1">
    <citation type="submission" date="2005-07" db="EMBL/GenBank/DDBJ databases">
        <authorList>
            <person name="Mural R.J."/>
            <person name="Li P.W."/>
            <person name="Adams M.D."/>
            <person name="Amanatides P.G."/>
            <person name="Baden-Tillson H."/>
            <person name="Barnstead M."/>
            <person name="Chin S.H."/>
            <person name="Dew I."/>
            <person name="Evans C.A."/>
            <person name="Ferriera S."/>
            <person name="Flanigan M."/>
            <person name="Fosler C."/>
            <person name="Glodek A."/>
            <person name="Gu Z."/>
            <person name="Holt R.A."/>
            <person name="Jennings D."/>
            <person name="Kraft C.L."/>
            <person name="Lu F."/>
            <person name="Nguyen T."/>
            <person name="Nusskern D.R."/>
            <person name="Pfannkoch C.M."/>
            <person name="Sitter C."/>
            <person name="Sutton G.G."/>
            <person name="Venter J.C."/>
            <person name="Wang Z."/>
            <person name="Woodage T."/>
            <person name="Zheng X.H."/>
            <person name="Zhong F."/>
        </authorList>
    </citation>
    <scope>NUCLEOTIDE SEQUENCE [LARGE SCALE GENOMIC DNA]</scope>
    <source>
        <strain>BN</strain>
        <strain evidence="3">Sprague-Dawley</strain>
    </source>
</reference>
<proteinExistence type="predicted"/>
<dbReference type="Proteomes" id="UP000234681">
    <property type="component" value="Chromosome 15"/>
</dbReference>